<name>A0A918DKA9_9ACTN</name>
<feature type="compositionally biased region" description="Pro residues" evidence="4">
    <location>
        <begin position="420"/>
        <end position="433"/>
    </location>
</feature>
<reference evidence="5" key="1">
    <citation type="journal article" date="2014" name="Int. J. Syst. Evol. Microbiol.">
        <title>Complete genome sequence of Corynebacterium casei LMG S-19264T (=DSM 44701T), isolated from a smear-ripened cheese.</title>
        <authorList>
            <consortium name="US DOE Joint Genome Institute (JGI-PGF)"/>
            <person name="Walter F."/>
            <person name="Albersmeier A."/>
            <person name="Kalinowski J."/>
            <person name="Ruckert C."/>
        </authorList>
    </citation>
    <scope>NUCLEOTIDE SEQUENCE</scope>
    <source>
        <strain evidence="5">CGMCC 4.7368</strain>
    </source>
</reference>
<gene>
    <name evidence="5" type="ORF">GCM10012289_37680</name>
</gene>
<evidence type="ECO:0000256" key="3">
    <source>
        <dbReference type="ARBA" id="ARBA00022840"/>
    </source>
</evidence>
<protein>
    <recommendedName>
        <fullName evidence="7">Cysteinyl-tRNA synthetase</fullName>
    </recommendedName>
</protein>
<comment type="caution">
    <text evidence="5">The sequence shown here is derived from an EMBL/GenBank/DDBJ whole genome shotgun (WGS) entry which is preliminary data.</text>
</comment>
<dbReference type="GO" id="GO:0004812">
    <property type="term" value="F:aminoacyl-tRNA ligase activity"/>
    <property type="evidence" value="ECO:0007669"/>
    <property type="project" value="InterPro"/>
</dbReference>
<dbReference type="Proteomes" id="UP000646523">
    <property type="component" value="Unassembled WGS sequence"/>
</dbReference>
<accession>A0A918DKA9</accession>
<keyword evidence="2" id="KW-0547">Nucleotide-binding</keyword>
<reference evidence="5" key="2">
    <citation type="submission" date="2020-09" db="EMBL/GenBank/DDBJ databases">
        <authorList>
            <person name="Sun Q."/>
            <person name="Zhou Y."/>
        </authorList>
    </citation>
    <scope>NUCLEOTIDE SEQUENCE</scope>
    <source>
        <strain evidence="5">CGMCC 4.7368</strain>
    </source>
</reference>
<dbReference type="AlphaFoldDB" id="A0A918DKA9"/>
<keyword evidence="1" id="KW-0436">Ligase</keyword>
<evidence type="ECO:0000313" key="6">
    <source>
        <dbReference type="Proteomes" id="UP000646523"/>
    </source>
</evidence>
<evidence type="ECO:0000256" key="1">
    <source>
        <dbReference type="ARBA" id="ARBA00022598"/>
    </source>
</evidence>
<evidence type="ECO:0000256" key="2">
    <source>
        <dbReference type="ARBA" id="ARBA00022741"/>
    </source>
</evidence>
<dbReference type="SUPFAM" id="SSF47323">
    <property type="entry name" value="Anticodon-binding domain of a subclass of class I aminoacyl-tRNA synthetases"/>
    <property type="match status" value="1"/>
</dbReference>
<dbReference type="InterPro" id="IPR029062">
    <property type="entry name" value="Class_I_gatase-like"/>
</dbReference>
<evidence type="ECO:0000313" key="5">
    <source>
        <dbReference type="EMBL" id="GGO71588.1"/>
    </source>
</evidence>
<dbReference type="RefSeq" id="WP_189125423.1">
    <property type="nucleotide sequence ID" value="NZ_BMNH01000010.1"/>
</dbReference>
<dbReference type="Gene3D" id="3.40.50.880">
    <property type="match status" value="1"/>
</dbReference>
<evidence type="ECO:0008006" key="7">
    <source>
        <dbReference type="Google" id="ProtNLM"/>
    </source>
</evidence>
<dbReference type="GO" id="GO:0006418">
    <property type="term" value="P:tRNA aminoacylation for protein translation"/>
    <property type="evidence" value="ECO:0007669"/>
    <property type="project" value="InterPro"/>
</dbReference>
<evidence type="ECO:0000256" key="4">
    <source>
        <dbReference type="SAM" id="MobiDB-lite"/>
    </source>
</evidence>
<dbReference type="EMBL" id="BMNH01000010">
    <property type="protein sequence ID" value="GGO71588.1"/>
    <property type="molecule type" value="Genomic_DNA"/>
</dbReference>
<organism evidence="5 6">
    <name type="scientific">Nonomuraea cavernae</name>
    <dbReference type="NCBI Taxonomy" id="2045107"/>
    <lineage>
        <taxon>Bacteria</taxon>
        <taxon>Bacillati</taxon>
        <taxon>Actinomycetota</taxon>
        <taxon>Actinomycetes</taxon>
        <taxon>Streptosporangiales</taxon>
        <taxon>Streptosporangiaceae</taxon>
        <taxon>Nonomuraea</taxon>
    </lineage>
</organism>
<keyword evidence="3" id="KW-0067">ATP-binding</keyword>
<proteinExistence type="predicted"/>
<keyword evidence="6" id="KW-1185">Reference proteome</keyword>
<dbReference type="Gene3D" id="1.20.120.1910">
    <property type="entry name" value="Cysteine-tRNA ligase, C-terminal anti-codon recognition domain"/>
    <property type="match status" value="1"/>
</dbReference>
<sequence>MPAMLVLMGSGETAPTMVEVHRAVARRLRPGPRAVLLDTPYAFQENAADISARACRYFARSVGLDVHVADGVAGADWVFSGPGSPTYALERWTSTSVAGDLRARIRARSGVTVLASAAACTAGLATVPVYEIYKVGAEPHWRDGLGLLEALGLRAVLIPHFDNTEGGTHDTRYCYLGERRLARMERELPPGTAVLGVDEHTAVLIDLESERVEVAGRGGLTVRRPGSTVVLPAGTRTALPELRRLAEGVCGVSGATAAPLSRPTGPARGPVTTLEETVRSCERRFRIAAAEPDPAAAARAVLDLEAELVKWAADTEEDSGGVDQARDLMRLLIARLGELGATTDLRRLVEPLLAWRDGLRRQGRYEVADALRDAMMHGGVLVEDTPDGARWTPAHPATTEPRPQAATAPGSSAATEPSSPAGPVPGPPADPAS</sequence>
<dbReference type="InterPro" id="IPR009080">
    <property type="entry name" value="tRNAsynth_Ia_anticodon-bd"/>
</dbReference>
<dbReference type="GO" id="GO:0005524">
    <property type="term" value="F:ATP binding"/>
    <property type="evidence" value="ECO:0007669"/>
    <property type="project" value="UniProtKB-KW"/>
</dbReference>
<feature type="region of interest" description="Disordered" evidence="4">
    <location>
        <begin position="382"/>
        <end position="433"/>
    </location>
</feature>